<name>A0A7W8FUD8_9FIRM</name>
<feature type="transmembrane region" description="Helical" evidence="1">
    <location>
        <begin position="132"/>
        <end position="158"/>
    </location>
</feature>
<dbReference type="GO" id="GO:0022857">
    <property type="term" value="F:transmembrane transporter activity"/>
    <property type="evidence" value="ECO:0007669"/>
    <property type="project" value="InterPro"/>
</dbReference>
<feature type="transmembrane region" description="Helical" evidence="1">
    <location>
        <begin position="42"/>
        <end position="69"/>
    </location>
</feature>
<keyword evidence="3" id="KW-1185">Reference proteome</keyword>
<evidence type="ECO:0000313" key="2">
    <source>
        <dbReference type="EMBL" id="MBB5182484.1"/>
    </source>
</evidence>
<accession>A0A7W8FUD8</accession>
<feature type="transmembrane region" description="Helical" evidence="1">
    <location>
        <begin position="12"/>
        <end position="30"/>
    </location>
</feature>
<dbReference type="Gene3D" id="1.10.1760.20">
    <property type="match status" value="1"/>
</dbReference>
<dbReference type="Proteomes" id="UP000539953">
    <property type="component" value="Unassembled WGS sequence"/>
</dbReference>
<sequence>MSKLKDVKVLSGAAMLVAVGILLGFFKIPLTQLIEIRFGSLPIAIAGAFYGTGIGALVGALTDIGAFLVKPTGPYFPGFTISGLVSGFIFGKFFYGKEITVQRIVLAEIVHTLIVGIGLNSIWLSMLYGNAFMVVLAARLLKEIVMIPVNSLIVMVVLKPITRLYRPQVTVK</sequence>
<dbReference type="Pfam" id="PF12822">
    <property type="entry name" value="ECF_trnsprt"/>
    <property type="match status" value="1"/>
</dbReference>
<dbReference type="AlphaFoldDB" id="A0A7W8FUD8"/>
<dbReference type="EMBL" id="JACHHK010000002">
    <property type="protein sequence ID" value="MBB5182484.1"/>
    <property type="molecule type" value="Genomic_DNA"/>
</dbReference>
<feature type="transmembrane region" description="Helical" evidence="1">
    <location>
        <begin position="104"/>
        <end position="126"/>
    </location>
</feature>
<reference evidence="2 3" key="1">
    <citation type="submission" date="2020-08" db="EMBL/GenBank/DDBJ databases">
        <title>Genomic Encyclopedia of Type Strains, Phase IV (KMG-IV): sequencing the most valuable type-strain genomes for metagenomic binning, comparative biology and taxonomic classification.</title>
        <authorList>
            <person name="Goeker M."/>
        </authorList>
    </citation>
    <scope>NUCLEOTIDE SEQUENCE [LARGE SCALE GENOMIC DNA]</scope>
    <source>
        <strain evidence="2 3">DSM 25799</strain>
    </source>
</reference>
<dbReference type="NCBIfam" id="TIGR04518">
    <property type="entry name" value="ECF_S_folT_fam"/>
    <property type="match status" value="1"/>
</dbReference>
<dbReference type="RefSeq" id="WP_183327216.1">
    <property type="nucleotide sequence ID" value="NZ_JACHHK010000002.1"/>
</dbReference>
<organism evidence="2 3">
    <name type="scientific">Catenisphaera adipataccumulans</name>
    <dbReference type="NCBI Taxonomy" id="700500"/>
    <lineage>
        <taxon>Bacteria</taxon>
        <taxon>Bacillati</taxon>
        <taxon>Bacillota</taxon>
        <taxon>Erysipelotrichia</taxon>
        <taxon>Erysipelotrichales</taxon>
        <taxon>Erysipelotrichaceae</taxon>
        <taxon>Catenisphaera</taxon>
    </lineage>
</organism>
<dbReference type="InterPro" id="IPR024529">
    <property type="entry name" value="ECF_trnsprt_substrate-spec"/>
</dbReference>
<keyword evidence="1" id="KW-1133">Transmembrane helix</keyword>
<evidence type="ECO:0000313" key="3">
    <source>
        <dbReference type="Proteomes" id="UP000539953"/>
    </source>
</evidence>
<dbReference type="InterPro" id="IPR030949">
    <property type="entry name" value="ECF_S_folate_fam"/>
</dbReference>
<protein>
    <submittedName>
        <fullName evidence="2">ECF transporter S component (Folate family)</fullName>
    </submittedName>
</protein>
<proteinExistence type="predicted"/>
<evidence type="ECO:0000256" key="1">
    <source>
        <dbReference type="SAM" id="Phobius"/>
    </source>
</evidence>
<comment type="caution">
    <text evidence="2">The sequence shown here is derived from an EMBL/GenBank/DDBJ whole genome shotgun (WGS) entry which is preliminary data.</text>
</comment>
<keyword evidence="1" id="KW-0472">Membrane</keyword>
<keyword evidence="1" id="KW-0812">Transmembrane</keyword>
<gene>
    <name evidence="2" type="ORF">HNQ47_000503</name>
</gene>
<feature type="transmembrane region" description="Helical" evidence="1">
    <location>
        <begin position="75"/>
        <end position="95"/>
    </location>
</feature>